<organism evidence="2 3">
    <name type="scientific">Daphnia magna</name>
    <dbReference type="NCBI Taxonomy" id="35525"/>
    <lineage>
        <taxon>Eukaryota</taxon>
        <taxon>Metazoa</taxon>
        <taxon>Ecdysozoa</taxon>
        <taxon>Arthropoda</taxon>
        <taxon>Crustacea</taxon>
        <taxon>Branchiopoda</taxon>
        <taxon>Diplostraca</taxon>
        <taxon>Cladocera</taxon>
        <taxon>Anomopoda</taxon>
        <taxon>Daphniidae</taxon>
        <taxon>Daphnia</taxon>
    </lineage>
</organism>
<dbReference type="Proteomes" id="UP001234178">
    <property type="component" value="Unassembled WGS sequence"/>
</dbReference>
<dbReference type="SUPFAM" id="SSF52799">
    <property type="entry name" value="(Phosphotyrosine protein) phosphatases II"/>
    <property type="match status" value="1"/>
</dbReference>
<name>A0ABR0AZZ7_9CRUS</name>
<dbReference type="PANTHER" id="PTHR45706">
    <property type="entry name" value="TYROSINE-PROTEIN PHOSPHATASE"/>
    <property type="match status" value="1"/>
</dbReference>
<protein>
    <recommendedName>
        <fullName evidence="1">Tyrosine-protein phosphatase domain-containing protein</fullName>
    </recommendedName>
</protein>
<dbReference type="PANTHER" id="PTHR45706:SF1">
    <property type="entry name" value="PEZ, ISOFORM A"/>
    <property type="match status" value="1"/>
</dbReference>
<dbReference type="InterPro" id="IPR000242">
    <property type="entry name" value="PTP_cat"/>
</dbReference>
<dbReference type="Pfam" id="PF00102">
    <property type="entry name" value="Y_phosphatase"/>
    <property type="match status" value="1"/>
</dbReference>
<proteinExistence type="predicted"/>
<evidence type="ECO:0000313" key="2">
    <source>
        <dbReference type="EMBL" id="KAK4030482.1"/>
    </source>
</evidence>
<accession>A0ABR0AZZ7</accession>
<evidence type="ECO:0000313" key="3">
    <source>
        <dbReference type="Proteomes" id="UP001234178"/>
    </source>
</evidence>
<evidence type="ECO:0000259" key="1">
    <source>
        <dbReference type="PROSITE" id="PS50055"/>
    </source>
</evidence>
<feature type="domain" description="Tyrosine-protein phosphatase" evidence="1">
    <location>
        <begin position="45"/>
        <end position="177"/>
    </location>
</feature>
<dbReference type="PROSITE" id="PS50055">
    <property type="entry name" value="TYR_PHOSPHATASE_PTP"/>
    <property type="match status" value="1"/>
</dbReference>
<dbReference type="InterPro" id="IPR029021">
    <property type="entry name" value="Prot-tyrosine_phosphatase-like"/>
</dbReference>
<reference evidence="2 3" key="1">
    <citation type="journal article" date="2023" name="Nucleic Acids Res.">
        <title>The hologenome of Daphnia magna reveals possible DNA methylation and microbiome-mediated evolution of the host genome.</title>
        <authorList>
            <person name="Chaturvedi A."/>
            <person name="Li X."/>
            <person name="Dhandapani V."/>
            <person name="Marshall H."/>
            <person name="Kissane S."/>
            <person name="Cuenca-Cambronero M."/>
            <person name="Asole G."/>
            <person name="Calvet F."/>
            <person name="Ruiz-Romero M."/>
            <person name="Marangio P."/>
            <person name="Guigo R."/>
            <person name="Rago D."/>
            <person name="Mirbahai L."/>
            <person name="Eastwood N."/>
            <person name="Colbourne J.K."/>
            <person name="Zhou J."/>
            <person name="Mallon E."/>
            <person name="Orsini L."/>
        </authorList>
    </citation>
    <scope>NUCLEOTIDE SEQUENCE [LARGE SCALE GENOMIC DNA]</scope>
    <source>
        <strain evidence="2">LRV0_1</strain>
    </source>
</reference>
<dbReference type="Gene3D" id="3.90.190.10">
    <property type="entry name" value="Protein tyrosine phosphatase superfamily"/>
    <property type="match status" value="1"/>
</dbReference>
<sequence>MTRRPILSPISITRRRRQLSVNTDATLVKDHLCQEMESRLADGQLLLEFELIPRRKAGADFSMAVHPDNLCRNQYQDVLPYEENRVKLTPSRDNQTGYINASHISAAVGSAQRFNIAAQGPLPSTVSDFCNNGGQQTPSLNTKSVNTLRSHVSHSSMNGYSGFTYWPQQDAATLEFV</sequence>
<keyword evidence="3" id="KW-1185">Reference proteome</keyword>
<gene>
    <name evidence="2" type="ORF">OUZ56_023718</name>
</gene>
<dbReference type="EMBL" id="JAOYFB010000039">
    <property type="protein sequence ID" value="KAK4030482.1"/>
    <property type="molecule type" value="Genomic_DNA"/>
</dbReference>
<comment type="caution">
    <text evidence="2">The sequence shown here is derived from an EMBL/GenBank/DDBJ whole genome shotgun (WGS) entry which is preliminary data.</text>
</comment>